<organism evidence="2">
    <name type="scientific">uncultured Lysobacter sp</name>
    <dbReference type="NCBI Taxonomy" id="271060"/>
    <lineage>
        <taxon>Bacteria</taxon>
        <taxon>Pseudomonadati</taxon>
        <taxon>Pseudomonadota</taxon>
        <taxon>Gammaproteobacteria</taxon>
        <taxon>Lysobacterales</taxon>
        <taxon>Lysobacteraceae</taxon>
        <taxon>Lysobacter</taxon>
        <taxon>environmental samples</taxon>
    </lineage>
</organism>
<gene>
    <name evidence="2" type="ORF">AVDCRST_MAG71-2994</name>
</gene>
<keyword evidence="1" id="KW-0472">Membrane</keyword>
<sequence>MAFQTFLLFAVYVALIFVPGIFLALRIRESEADAREPEAEPARWASEAVKSV</sequence>
<dbReference type="EMBL" id="CADCUA010000720">
    <property type="protein sequence ID" value="CAA9355245.1"/>
    <property type="molecule type" value="Genomic_DNA"/>
</dbReference>
<proteinExistence type="predicted"/>
<name>A0A6J4MBI1_9GAMM</name>
<reference evidence="2" key="1">
    <citation type="submission" date="2020-02" db="EMBL/GenBank/DDBJ databases">
        <authorList>
            <person name="Meier V. D."/>
        </authorList>
    </citation>
    <scope>NUCLEOTIDE SEQUENCE</scope>
    <source>
        <strain evidence="2">AVDCRST_MAG71</strain>
    </source>
</reference>
<evidence type="ECO:0000256" key="1">
    <source>
        <dbReference type="SAM" id="Phobius"/>
    </source>
</evidence>
<evidence type="ECO:0000313" key="2">
    <source>
        <dbReference type="EMBL" id="CAA9355245.1"/>
    </source>
</evidence>
<keyword evidence="1" id="KW-1133">Transmembrane helix</keyword>
<protein>
    <submittedName>
        <fullName evidence="2">Uncharacterized protein</fullName>
    </submittedName>
</protein>
<accession>A0A6J4MBI1</accession>
<dbReference type="AlphaFoldDB" id="A0A6J4MBI1"/>
<feature type="transmembrane region" description="Helical" evidence="1">
    <location>
        <begin position="6"/>
        <end position="25"/>
    </location>
</feature>
<keyword evidence="1" id="KW-0812">Transmembrane</keyword>